<dbReference type="Pfam" id="PF07370">
    <property type="entry name" value="DUF1489"/>
    <property type="match status" value="1"/>
</dbReference>
<comment type="caution">
    <text evidence="1">The sequence shown here is derived from an EMBL/GenBank/DDBJ whole genome shotgun (WGS) entry which is preliminary data.</text>
</comment>
<evidence type="ECO:0000313" key="2">
    <source>
        <dbReference type="Proteomes" id="UP000572377"/>
    </source>
</evidence>
<sequence>MAGPVHLLKLSVGTESVEDLAAWQDSVVERNRAAGLGAVVTHTTRMWPRREAEILAGGSIYWVIRGAVLCRQKVLGLEERIGGDGIRRCAIVLEPGLVRTSPQPRRPFQGWRYLKPTDAPADLGAYVPGEETLPRELAEELAALGVL</sequence>
<reference evidence="1 2" key="1">
    <citation type="submission" date="2020-05" db="EMBL/GenBank/DDBJ databases">
        <title>Gimesia benthica sp. nov., a novel planctomycete isolated from a deep-sea water sample of the Northwest Indian Ocean.</title>
        <authorList>
            <person name="Wang J."/>
            <person name="Ruan C."/>
            <person name="Song L."/>
            <person name="Zhu Y."/>
            <person name="Li A."/>
            <person name="Zheng X."/>
            <person name="Wang L."/>
            <person name="Lu Z."/>
            <person name="Huang Y."/>
            <person name="Du W."/>
            <person name="Zhou Y."/>
            <person name="Huang L."/>
            <person name="Dai X."/>
        </authorList>
    </citation>
    <scope>NUCLEOTIDE SEQUENCE [LARGE SCALE GENOMIC DNA]</scope>
    <source>
        <strain evidence="1 2">YYQ-30</strain>
    </source>
</reference>
<dbReference type="AlphaFoldDB" id="A0A849L520"/>
<accession>A0A849L520</accession>
<protein>
    <submittedName>
        <fullName evidence="1">DUF1489 domain-containing protein</fullName>
    </submittedName>
</protein>
<name>A0A849L520_9RHOB</name>
<dbReference type="EMBL" id="JABFBC010000002">
    <property type="protein sequence ID" value="NNU81282.1"/>
    <property type="molecule type" value="Genomic_DNA"/>
</dbReference>
<dbReference type="RefSeq" id="WP_171326087.1">
    <property type="nucleotide sequence ID" value="NZ_JABFBC010000002.1"/>
</dbReference>
<evidence type="ECO:0000313" key="1">
    <source>
        <dbReference type="EMBL" id="NNU81282.1"/>
    </source>
</evidence>
<proteinExistence type="predicted"/>
<organism evidence="1 2">
    <name type="scientific">Halovulum dunhuangense</name>
    <dbReference type="NCBI Taxonomy" id="1505036"/>
    <lineage>
        <taxon>Bacteria</taxon>
        <taxon>Pseudomonadati</taxon>
        <taxon>Pseudomonadota</taxon>
        <taxon>Alphaproteobacteria</taxon>
        <taxon>Rhodobacterales</taxon>
        <taxon>Paracoccaceae</taxon>
        <taxon>Halovulum</taxon>
    </lineage>
</organism>
<gene>
    <name evidence="1" type="ORF">HMH01_12625</name>
</gene>
<keyword evidence="2" id="KW-1185">Reference proteome</keyword>
<dbReference type="Proteomes" id="UP000572377">
    <property type="component" value="Unassembled WGS sequence"/>
</dbReference>
<dbReference type="InterPro" id="IPR008320">
    <property type="entry name" value="UCP032025"/>
</dbReference>
<dbReference type="PIRSF" id="PIRSF032025">
    <property type="entry name" value="UCP032025"/>
    <property type="match status" value="1"/>
</dbReference>